<dbReference type="RefSeq" id="WP_045056844.1">
    <property type="nucleotide sequence ID" value="NZ_CAWMDP010000031.1"/>
</dbReference>
<sequence>MQQEVEQIITESPGDKMHNSEVIWAYAQGLTIFGFCPTEAEAIAKASEIEPVEHAGSMHKGYVLDLPPGSLEIEEDRVWFQRNEYPKPNWMSCQKIEQ</sequence>
<dbReference type="Proteomes" id="UP000032452">
    <property type="component" value="Unassembled WGS sequence"/>
</dbReference>
<organism evidence="1 2">
    <name type="scientific">Aliterella atlantica CENA595</name>
    <dbReference type="NCBI Taxonomy" id="1618023"/>
    <lineage>
        <taxon>Bacteria</taxon>
        <taxon>Bacillati</taxon>
        <taxon>Cyanobacteriota</taxon>
        <taxon>Cyanophyceae</taxon>
        <taxon>Chroococcidiopsidales</taxon>
        <taxon>Aliterellaceae</taxon>
        <taxon>Aliterella</taxon>
    </lineage>
</organism>
<dbReference type="EMBL" id="JYON01000034">
    <property type="protein sequence ID" value="KJH69794.1"/>
    <property type="molecule type" value="Genomic_DNA"/>
</dbReference>
<comment type="caution">
    <text evidence="1">The sequence shown here is derived from an EMBL/GenBank/DDBJ whole genome shotgun (WGS) entry which is preliminary data.</text>
</comment>
<evidence type="ECO:0000313" key="1">
    <source>
        <dbReference type="EMBL" id="KJH69794.1"/>
    </source>
</evidence>
<dbReference type="AlphaFoldDB" id="A0A0D8ZMW8"/>
<gene>
    <name evidence="1" type="ORF">UH38_22045</name>
</gene>
<name>A0A0D8ZMW8_9CYAN</name>
<reference evidence="1 2" key="1">
    <citation type="submission" date="2015-02" db="EMBL/GenBank/DDBJ databases">
        <title>Draft genome of a novel marine cyanobacterium (Chroococcales) isolated from South Atlantic Ocean.</title>
        <authorList>
            <person name="Rigonato J."/>
            <person name="Alvarenga D.O."/>
            <person name="Branco L.H."/>
            <person name="Varani A.M."/>
            <person name="Brandini F.P."/>
            <person name="Fiore M.F."/>
        </authorList>
    </citation>
    <scope>NUCLEOTIDE SEQUENCE [LARGE SCALE GENOMIC DNA]</scope>
    <source>
        <strain evidence="1 2">CENA595</strain>
    </source>
</reference>
<keyword evidence="2" id="KW-1185">Reference proteome</keyword>
<evidence type="ECO:0000313" key="2">
    <source>
        <dbReference type="Proteomes" id="UP000032452"/>
    </source>
</evidence>
<dbReference type="STRING" id="1618023.UH38_22045"/>
<protein>
    <submittedName>
        <fullName evidence="1">Uncharacterized protein</fullName>
    </submittedName>
</protein>
<proteinExistence type="predicted"/>
<accession>A0A0D8ZMW8</accession>